<keyword evidence="2" id="KW-1185">Reference proteome</keyword>
<proteinExistence type="predicted"/>
<dbReference type="EMBL" id="ON366412">
    <property type="protein sequence ID" value="USL89541.1"/>
    <property type="molecule type" value="Genomic_DNA"/>
</dbReference>
<accession>A0AAE9S211</accession>
<dbReference type="Proteomes" id="UP001216218">
    <property type="component" value="Segment"/>
</dbReference>
<evidence type="ECO:0000313" key="2">
    <source>
        <dbReference type="Proteomes" id="UP001216218"/>
    </source>
</evidence>
<gene>
    <name evidence="1" type="ORF">vBBcePLY3_00030</name>
</gene>
<protein>
    <submittedName>
        <fullName evidence="1">Uncharacterized protein</fullName>
    </submittedName>
</protein>
<name>A0AAE9S211_9CAUD</name>
<organism evidence="1 2">
    <name type="scientific">Bacillus phage vB_BceP_LY3</name>
    <dbReference type="NCBI Taxonomy" id="2950458"/>
    <lineage>
        <taxon>Viruses</taxon>
        <taxon>Duplodnaviria</taxon>
        <taxon>Heunggongvirae</taxon>
        <taxon>Uroviricota</taxon>
        <taxon>Caudoviricetes</taxon>
        <taxon>Salasmaviridae</taxon>
        <taxon>Northropvirinae</taxon>
        <taxon>Layangcvirus</taxon>
        <taxon>Layangcvirus LY3</taxon>
    </lineage>
</organism>
<evidence type="ECO:0000313" key="1">
    <source>
        <dbReference type="EMBL" id="USL89541.1"/>
    </source>
</evidence>
<sequence>MNEMFKDYLQLKVLKTKWLAKEIEFWDFEIDIKDFCYKYDMNIDFVILSLELHPR</sequence>
<reference evidence="1" key="1">
    <citation type="submission" date="2022-04" db="EMBL/GenBank/DDBJ databases">
        <authorList>
            <person name="Yang M."/>
            <person name="Tan S."/>
        </authorList>
    </citation>
    <scope>NUCLEOTIDE SEQUENCE</scope>
</reference>